<dbReference type="HOGENOM" id="CLU_078427_0_0_6"/>
<dbReference type="PANTHER" id="PTHR35279:SF1">
    <property type="entry name" value="ARABINANASE_LEVANSUCRASE_INVERTASE"/>
    <property type="match status" value="1"/>
</dbReference>
<organism evidence="1">
    <name type="scientific">Marinomonas sp. (strain MWYL1)</name>
    <dbReference type="NCBI Taxonomy" id="400668"/>
    <lineage>
        <taxon>Bacteria</taxon>
        <taxon>Pseudomonadati</taxon>
        <taxon>Pseudomonadota</taxon>
        <taxon>Gammaproteobacteria</taxon>
        <taxon>Oceanospirillales</taxon>
        <taxon>Oceanospirillaceae</taxon>
        <taxon>Marinomonas</taxon>
    </lineage>
</organism>
<dbReference type="eggNOG" id="COG2152">
    <property type="taxonomic scope" value="Bacteria"/>
</dbReference>
<sequence length="304" mass="34841">MKNWSKQGLIYAPLKIDEMLSTHASNALPIFISDDVYRVFFSGRNSENKSSVGWFDFDIVKQEILYICDETFLSCSEKSRKYYSHGISLGCYLHDGVDIYVYFMAWQIEGNNHWRGDVGRFCLDQSKKLKYVDDTPYMISDEEDPVSLSYPFILKDDGLFRMWYGSTISWDSPNGEMVHVIKYATSKDGVNWDKHGIAIPFELGVAQAFSRPCVIKRAGIYHMWFSYRSGDGSTYRIGYAKSIDAINWDVDFDSGVAPSKDGWDSEMVCYPYIFSHKEKVYMLYNGNAHGKTGIGLAVYSEVEI</sequence>
<protein>
    <recommendedName>
        <fullName evidence="2">Glycosyl hydrolase family 32 N-terminal domain-containing protein</fullName>
    </recommendedName>
</protein>
<reference evidence="1" key="1">
    <citation type="submission" date="2007-06" db="EMBL/GenBank/DDBJ databases">
        <title>Complete sequence of Marinomonas sp. MWYL1.</title>
        <authorList>
            <consortium name="US DOE Joint Genome Institute"/>
            <person name="Copeland A."/>
            <person name="Lucas S."/>
            <person name="Lapidus A."/>
            <person name="Barry K."/>
            <person name="Glavina del Rio T."/>
            <person name="Dalin E."/>
            <person name="Tice H."/>
            <person name="Pitluck S."/>
            <person name="Kiss H."/>
            <person name="Brettin T."/>
            <person name="Bruce D."/>
            <person name="Detter J.C."/>
            <person name="Han C."/>
            <person name="Schmutz J."/>
            <person name="Larimer F."/>
            <person name="Land M."/>
            <person name="Hauser L."/>
            <person name="Kyrpides N."/>
            <person name="Kim E."/>
            <person name="Johnston A.W.B."/>
            <person name="Todd J.D."/>
            <person name="Rogers R."/>
            <person name="Wexler M."/>
            <person name="Bond P.L."/>
            <person name="Li Y."/>
            <person name="Richardson P."/>
        </authorList>
    </citation>
    <scope>NUCLEOTIDE SEQUENCE [LARGE SCALE GENOMIC DNA]</scope>
    <source>
        <strain evidence="1">MWYL1</strain>
    </source>
</reference>
<name>A6VTI2_MARMS</name>
<dbReference type="AlphaFoldDB" id="A6VTI2"/>
<dbReference type="SUPFAM" id="SSF75005">
    <property type="entry name" value="Arabinanase/levansucrase/invertase"/>
    <property type="match status" value="1"/>
</dbReference>
<dbReference type="PANTHER" id="PTHR35279">
    <property type="match status" value="1"/>
</dbReference>
<dbReference type="InterPro" id="IPR023296">
    <property type="entry name" value="Glyco_hydro_beta-prop_sf"/>
</dbReference>
<dbReference type="STRING" id="400668.Mmwyl1_0829"/>
<evidence type="ECO:0000313" key="1">
    <source>
        <dbReference type="EMBL" id="ABR69761.1"/>
    </source>
</evidence>
<proteinExistence type="predicted"/>
<dbReference type="OrthoDB" id="9801455at2"/>
<accession>A6VTI2</accession>
<dbReference type="Gene3D" id="2.115.10.20">
    <property type="entry name" value="Glycosyl hydrolase domain, family 43"/>
    <property type="match status" value="1"/>
</dbReference>
<dbReference type="KEGG" id="mmw:Mmwyl1_0829"/>
<dbReference type="EMBL" id="CP000749">
    <property type="protein sequence ID" value="ABR69761.1"/>
    <property type="molecule type" value="Genomic_DNA"/>
</dbReference>
<gene>
    <name evidence="1" type="ordered locus">Mmwyl1_0829</name>
</gene>
<evidence type="ECO:0008006" key="2">
    <source>
        <dbReference type="Google" id="ProtNLM"/>
    </source>
</evidence>